<dbReference type="EMBL" id="BGPR01003668">
    <property type="protein sequence ID" value="GBM91033.1"/>
    <property type="molecule type" value="Genomic_DNA"/>
</dbReference>
<sequence length="82" mass="9171">MHGKGLPREPSILLGRSFGLRVLSNVTLKSLRLYPVELIVNGIVSLVEIRGLEVYSNAIDEFVEEHNQELTAEELVELHCVS</sequence>
<proteinExistence type="predicted"/>
<name>A0A4Y2JKZ1_ARAVE</name>
<reference evidence="1 2" key="1">
    <citation type="journal article" date="2019" name="Sci. Rep.">
        <title>Orb-weaving spider Araneus ventricosus genome elucidates the spidroin gene catalogue.</title>
        <authorList>
            <person name="Kono N."/>
            <person name="Nakamura H."/>
            <person name="Ohtoshi R."/>
            <person name="Moran D.A.P."/>
            <person name="Shinohara A."/>
            <person name="Yoshida Y."/>
            <person name="Fujiwara M."/>
            <person name="Mori M."/>
            <person name="Tomita M."/>
            <person name="Arakawa K."/>
        </authorList>
    </citation>
    <scope>NUCLEOTIDE SEQUENCE [LARGE SCALE GENOMIC DNA]</scope>
</reference>
<dbReference type="AlphaFoldDB" id="A0A4Y2JKZ1"/>
<organism evidence="1 2">
    <name type="scientific">Araneus ventricosus</name>
    <name type="common">Orbweaver spider</name>
    <name type="synonym">Epeira ventricosa</name>
    <dbReference type="NCBI Taxonomy" id="182803"/>
    <lineage>
        <taxon>Eukaryota</taxon>
        <taxon>Metazoa</taxon>
        <taxon>Ecdysozoa</taxon>
        <taxon>Arthropoda</taxon>
        <taxon>Chelicerata</taxon>
        <taxon>Arachnida</taxon>
        <taxon>Araneae</taxon>
        <taxon>Araneomorphae</taxon>
        <taxon>Entelegynae</taxon>
        <taxon>Araneoidea</taxon>
        <taxon>Araneidae</taxon>
        <taxon>Araneus</taxon>
    </lineage>
</organism>
<keyword evidence="2" id="KW-1185">Reference proteome</keyword>
<protein>
    <submittedName>
        <fullName evidence="1">Uncharacterized protein</fullName>
    </submittedName>
</protein>
<evidence type="ECO:0000313" key="2">
    <source>
        <dbReference type="Proteomes" id="UP000499080"/>
    </source>
</evidence>
<evidence type="ECO:0000313" key="1">
    <source>
        <dbReference type="EMBL" id="GBM91033.1"/>
    </source>
</evidence>
<dbReference type="OrthoDB" id="7422307at2759"/>
<gene>
    <name evidence="1" type="ORF">AVEN_190150_1</name>
</gene>
<accession>A0A4Y2JKZ1</accession>
<comment type="caution">
    <text evidence="1">The sequence shown here is derived from an EMBL/GenBank/DDBJ whole genome shotgun (WGS) entry which is preliminary data.</text>
</comment>
<dbReference type="Proteomes" id="UP000499080">
    <property type="component" value="Unassembled WGS sequence"/>
</dbReference>